<dbReference type="Pfam" id="PF00258">
    <property type="entry name" value="Flavodoxin_1"/>
    <property type="match status" value="1"/>
</dbReference>
<evidence type="ECO:0000313" key="7">
    <source>
        <dbReference type="Proteomes" id="UP001304671"/>
    </source>
</evidence>
<keyword evidence="3" id="KW-0812">Transmembrane</keyword>
<dbReference type="Pfam" id="PF03929">
    <property type="entry name" value="PepSY_TM"/>
    <property type="match status" value="1"/>
</dbReference>
<feature type="transmembrane region" description="Helical" evidence="3">
    <location>
        <begin position="12"/>
        <end position="33"/>
    </location>
</feature>
<organism evidence="6 7">
    <name type="scientific">Arcicella aquatica</name>
    <dbReference type="NCBI Taxonomy" id="217141"/>
    <lineage>
        <taxon>Bacteria</taxon>
        <taxon>Pseudomonadati</taxon>
        <taxon>Bacteroidota</taxon>
        <taxon>Cytophagia</taxon>
        <taxon>Cytophagales</taxon>
        <taxon>Flectobacillaceae</taxon>
        <taxon>Arcicella</taxon>
    </lineage>
</organism>
<evidence type="ECO:0000259" key="5">
    <source>
        <dbReference type="PROSITE" id="PS51384"/>
    </source>
</evidence>
<evidence type="ECO:0000259" key="4">
    <source>
        <dbReference type="PROSITE" id="PS50902"/>
    </source>
</evidence>
<keyword evidence="3" id="KW-0472">Membrane</keyword>
<dbReference type="PROSITE" id="PS50902">
    <property type="entry name" value="FLAVODOXIN_LIKE"/>
    <property type="match status" value="1"/>
</dbReference>
<feature type="transmembrane region" description="Helical" evidence="3">
    <location>
        <begin position="130"/>
        <end position="151"/>
    </location>
</feature>
<dbReference type="InterPro" id="IPR029039">
    <property type="entry name" value="Flavoprotein-like_sf"/>
</dbReference>
<dbReference type="Proteomes" id="UP001304671">
    <property type="component" value="Unassembled WGS sequence"/>
</dbReference>
<dbReference type="PROSITE" id="PS51384">
    <property type="entry name" value="FAD_FR"/>
    <property type="match status" value="1"/>
</dbReference>
<dbReference type="Gene3D" id="3.40.50.360">
    <property type="match status" value="1"/>
</dbReference>
<dbReference type="InterPro" id="IPR017938">
    <property type="entry name" value="Riboflavin_synthase-like_b-brl"/>
</dbReference>
<comment type="caution">
    <text evidence="6">The sequence shown here is derived from an EMBL/GenBank/DDBJ whole genome shotgun (WGS) entry which is preliminary data.</text>
</comment>
<dbReference type="Pfam" id="PF00175">
    <property type="entry name" value="NAD_binding_1"/>
    <property type="match status" value="1"/>
</dbReference>
<sequence>MIISLWRYSHLVLAVSSFLFLTLAAVTGLILAFEPVVNPTNTYRVNDFSQITLAQTLPVLKTNYPDLIDLTVEPNNVVSINGSDADGKNIHAYVNPLTGKLLGDYREKNAFFQWTTTLHRSLFLHETGRLIMGFTAFILLLITLSGLMLLIQRQRGIKRIFTRIVREDFAQYYHVVLSRWAIIPIIIIAFTGAHLSLNRFGSKEAPKVNLDVNIDDIKTQPAQKLADFTLFKNIKLSAVKSIEFPFSEDVEEYYVIKLKDRELAVNQITGDVLSQVVYPTSQQLADLSLSIHTGNINIVWAIILALASANILFFIYSGFCITWKRRATSIKNKYSAKESNFIILVGSENGSTFRFAQAIYNELDSQGKTVFMGNMNHYALFPKAEQLLVITSTYGLGEAPSNAQKFKSLLEQYPQNQSVQFSVVGFGSHAYPDFCKFAFEVNHWLLHQQWAKPLVDVHTINDKSEQEFSIWAEAWSQQAGIPLSPKMVKVEPASLEAFEVMNTTSEKSVDDTFLIRFEAKRKLRAKSGDLLAIYPANDHRERLYSVGICEKQIQLSVRLHPEGLGSGFLHRLKAGETIQARVIQNKHFHFPKKATSVVMICNGTGIAPFLGMISQNKRKVPCYLYGGFRQQISLEKYAPILESSLENKGLIQFHTAFSRETALNKQYIGELIARDRDFIAQTLASKGVIMLCGSLSMQKGVIEIIDKICQSQLGNDVSFYQSRSQILMDCY</sequence>
<dbReference type="Gene3D" id="2.40.30.10">
    <property type="entry name" value="Translation factors"/>
    <property type="match status" value="1"/>
</dbReference>
<accession>A0ABU5QMV9</accession>
<name>A0ABU5QMV9_9BACT</name>
<dbReference type="SUPFAM" id="SSF52218">
    <property type="entry name" value="Flavoproteins"/>
    <property type="match status" value="1"/>
</dbReference>
<dbReference type="InterPro" id="IPR039261">
    <property type="entry name" value="FNR_nucleotide-bd"/>
</dbReference>
<reference evidence="6 7" key="1">
    <citation type="submission" date="2023-12" db="EMBL/GenBank/DDBJ databases">
        <title>Novel species of the genus Arcicella isolated from rivers.</title>
        <authorList>
            <person name="Lu H."/>
        </authorList>
    </citation>
    <scope>NUCLEOTIDE SEQUENCE [LARGE SCALE GENOMIC DNA]</scope>
    <source>
        <strain evidence="6 7">LMG 21963</strain>
    </source>
</reference>
<dbReference type="EMBL" id="JAYFUL010000016">
    <property type="protein sequence ID" value="MEA5258398.1"/>
    <property type="molecule type" value="Genomic_DNA"/>
</dbReference>
<dbReference type="RefSeq" id="WP_323249472.1">
    <property type="nucleotide sequence ID" value="NZ_JAYFUL010000016.1"/>
</dbReference>
<proteinExistence type="predicted"/>
<dbReference type="EC" id="1.6.2.4" evidence="2"/>
<evidence type="ECO:0000256" key="1">
    <source>
        <dbReference type="ARBA" id="ARBA00022630"/>
    </source>
</evidence>
<evidence type="ECO:0000313" key="6">
    <source>
        <dbReference type="EMBL" id="MEA5258398.1"/>
    </source>
</evidence>
<keyword evidence="7" id="KW-1185">Reference proteome</keyword>
<protein>
    <recommendedName>
        <fullName evidence="2">NADPH--hemoprotein reductase</fullName>
        <ecNumber evidence="2">1.6.2.4</ecNumber>
    </recommendedName>
</protein>
<feature type="transmembrane region" description="Helical" evidence="3">
    <location>
        <begin position="172"/>
        <end position="193"/>
    </location>
</feature>
<dbReference type="InterPro" id="IPR017927">
    <property type="entry name" value="FAD-bd_FR_type"/>
</dbReference>
<dbReference type="InterPro" id="IPR001433">
    <property type="entry name" value="OxRdtase_FAD/NAD-bd"/>
</dbReference>
<dbReference type="SUPFAM" id="SSF63380">
    <property type="entry name" value="Riboflavin synthase domain-like"/>
    <property type="match status" value="1"/>
</dbReference>
<gene>
    <name evidence="6" type="ORF">VB264_11450</name>
</gene>
<feature type="transmembrane region" description="Helical" evidence="3">
    <location>
        <begin position="298"/>
        <end position="323"/>
    </location>
</feature>
<dbReference type="Gene3D" id="3.40.50.80">
    <property type="entry name" value="Nucleotide-binding domain of ferredoxin-NADP reductase (FNR) module"/>
    <property type="match status" value="1"/>
</dbReference>
<dbReference type="InterPro" id="IPR005625">
    <property type="entry name" value="PepSY-ass_TM"/>
</dbReference>
<dbReference type="InterPro" id="IPR008254">
    <property type="entry name" value="Flavodoxin/NO_synth"/>
</dbReference>
<evidence type="ECO:0000256" key="3">
    <source>
        <dbReference type="SAM" id="Phobius"/>
    </source>
</evidence>
<dbReference type="SUPFAM" id="SSF52343">
    <property type="entry name" value="Ferredoxin reductase-like, C-terminal NADP-linked domain"/>
    <property type="match status" value="1"/>
</dbReference>
<keyword evidence="1" id="KW-0285">Flavoprotein</keyword>
<dbReference type="PANTHER" id="PTHR19384:SF17">
    <property type="entry name" value="NADPH--CYTOCHROME P450 REDUCTASE"/>
    <property type="match status" value="1"/>
</dbReference>
<keyword evidence="3" id="KW-1133">Transmembrane helix</keyword>
<feature type="domain" description="Flavodoxin-like" evidence="4">
    <location>
        <begin position="341"/>
        <end position="476"/>
    </location>
</feature>
<feature type="domain" description="FAD-binding FR-type" evidence="5">
    <location>
        <begin position="488"/>
        <end position="591"/>
    </location>
</feature>
<evidence type="ECO:0000256" key="2">
    <source>
        <dbReference type="ARBA" id="ARBA00023797"/>
    </source>
</evidence>
<dbReference type="PANTHER" id="PTHR19384">
    <property type="entry name" value="NITRIC OXIDE SYNTHASE-RELATED"/>
    <property type="match status" value="1"/>
</dbReference>